<reference evidence="9" key="1">
    <citation type="submission" date="2023-07" db="EMBL/GenBank/DDBJ databases">
        <title>30 novel species of actinomycetes from the DSMZ collection.</title>
        <authorList>
            <person name="Nouioui I."/>
        </authorList>
    </citation>
    <scope>NUCLEOTIDE SEQUENCE [LARGE SCALE GENOMIC DNA]</scope>
    <source>
        <strain evidence="9">DSM 41982</strain>
    </source>
</reference>
<comment type="caution">
    <text evidence="8">The sequence shown here is derived from an EMBL/GenBank/DDBJ whole genome shotgun (WGS) entry which is preliminary data.</text>
</comment>
<gene>
    <name evidence="8" type="ORF">RM574_04555</name>
</gene>
<organism evidence="8 9">
    <name type="scientific">Streptomyces evansiae</name>
    <dbReference type="NCBI Taxonomy" id="3075535"/>
    <lineage>
        <taxon>Bacteria</taxon>
        <taxon>Bacillati</taxon>
        <taxon>Actinomycetota</taxon>
        <taxon>Actinomycetes</taxon>
        <taxon>Kitasatosporales</taxon>
        <taxon>Streptomycetaceae</taxon>
        <taxon>Streptomyces</taxon>
    </lineage>
</organism>
<evidence type="ECO:0000259" key="7">
    <source>
        <dbReference type="Pfam" id="PF17851"/>
    </source>
</evidence>
<dbReference type="RefSeq" id="WP_311676663.1">
    <property type="nucleotide sequence ID" value="NZ_JAVRER010000005.1"/>
</dbReference>
<dbReference type="PANTHER" id="PTHR42812">
    <property type="entry name" value="BETA-XYLOSIDASE"/>
    <property type="match status" value="1"/>
</dbReference>
<evidence type="ECO:0000256" key="1">
    <source>
        <dbReference type="ARBA" id="ARBA00009865"/>
    </source>
</evidence>
<feature type="chain" id="PRO_5044758126" evidence="6">
    <location>
        <begin position="34"/>
        <end position="781"/>
    </location>
</feature>
<dbReference type="SUPFAM" id="SSF49899">
    <property type="entry name" value="Concanavalin A-like lectins/glucanases"/>
    <property type="match status" value="1"/>
</dbReference>
<dbReference type="AlphaFoldDB" id="A0ABD5E001"/>
<dbReference type="GO" id="GO:0004553">
    <property type="term" value="F:hydrolase activity, hydrolyzing O-glycosyl compounds"/>
    <property type="evidence" value="ECO:0007669"/>
    <property type="project" value="UniProtKB-ARBA"/>
</dbReference>
<dbReference type="PANTHER" id="PTHR42812:SF5">
    <property type="entry name" value="ENDO-ARABINASE"/>
    <property type="match status" value="1"/>
</dbReference>
<feature type="active site" description="Proton acceptor" evidence="4">
    <location>
        <position position="61"/>
    </location>
</feature>
<dbReference type="InterPro" id="IPR013320">
    <property type="entry name" value="ConA-like_dom_sf"/>
</dbReference>
<evidence type="ECO:0000256" key="4">
    <source>
        <dbReference type="PIRSR" id="PIRSR606710-1"/>
    </source>
</evidence>
<comment type="similarity">
    <text evidence="1">Belongs to the glycosyl hydrolase 43 family.</text>
</comment>
<evidence type="ECO:0000256" key="6">
    <source>
        <dbReference type="SAM" id="SignalP"/>
    </source>
</evidence>
<dbReference type="InterPro" id="IPR006710">
    <property type="entry name" value="Glyco_hydro_43"/>
</dbReference>
<dbReference type="Pfam" id="PF04616">
    <property type="entry name" value="Glyco_hydro_43"/>
    <property type="match status" value="1"/>
</dbReference>
<evidence type="ECO:0000313" key="9">
    <source>
        <dbReference type="Proteomes" id="UP001183607"/>
    </source>
</evidence>
<dbReference type="Gene3D" id="2.60.120.560">
    <property type="entry name" value="Exo-inulinase, domain 1"/>
    <property type="match status" value="1"/>
</dbReference>
<dbReference type="Gene3D" id="2.115.10.20">
    <property type="entry name" value="Glycosyl hydrolase domain, family 43"/>
    <property type="match status" value="1"/>
</dbReference>
<feature type="signal peptide" evidence="6">
    <location>
        <begin position="1"/>
        <end position="33"/>
    </location>
</feature>
<dbReference type="Proteomes" id="UP001183607">
    <property type="component" value="Unassembled WGS sequence"/>
</dbReference>
<dbReference type="Gene3D" id="2.60.120.200">
    <property type="match status" value="1"/>
</dbReference>
<feature type="domain" description="Beta-xylosidase C-terminal Concanavalin A-like" evidence="7">
    <location>
        <begin position="578"/>
        <end position="746"/>
    </location>
</feature>
<protein>
    <submittedName>
        <fullName evidence="8">Family 43 glycosylhydrolase</fullName>
    </submittedName>
</protein>
<keyword evidence="2" id="KW-0378">Hydrolase</keyword>
<dbReference type="EMBL" id="JAVRER010000005">
    <property type="protein sequence ID" value="MDT0414753.1"/>
    <property type="molecule type" value="Genomic_DNA"/>
</dbReference>
<dbReference type="CDD" id="cd18616">
    <property type="entry name" value="GH43_ABN-like"/>
    <property type="match status" value="1"/>
</dbReference>
<dbReference type="InterPro" id="IPR023296">
    <property type="entry name" value="Glyco_hydro_beta-prop_sf"/>
</dbReference>
<evidence type="ECO:0000256" key="2">
    <source>
        <dbReference type="ARBA" id="ARBA00022801"/>
    </source>
</evidence>
<proteinExistence type="inferred from homology"/>
<name>A0ABD5E001_9ACTN</name>
<keyword evidence="6" id="KW-0732">Signal</keyword>
<dbReference type="InterPro" id="IPR051795">
    <property type="entry name" value="Glycosyl_Hydrlase_43"/>
</dbReference>
<keyword evidence="3" id="KW-0326">Glycosidase</keyword>
<evidence type="ECO:0000256" key="3">
    <source>
        <dbReference type="ARBA" id="ARBA00023295"/>
    </source>
</evidence>
<dbReference type="SUPFAM" id="SSF75005">
    <property type="entry name" value="Arabinanase/levansucrase/invertase"/>
    <property type="match status" value="1"/>
</dbReference>
<accession>A0ABD5E001</accession>
<feature type="active site" description="Proton donor" evidence="4">
    <location>
        <position position="227"/>
    </location>
</feature>
<dbReference type="Pfam" id="PF17851">
    <property type="entry name" value="GH43_C2"/>
    <property type="match status" value="1"/>
</dbReference>
<dbReference type="GO" id="GO:0005975">
    <property type="term" value="P:carbohydrate metabolic process"/>
    <property type="evidence" value="ECO:0007669"/>
    <property type="project" value="UniProtKB-ARBA"/>
</dbReference>
<evidence type="ECO:0000313" key="8">
    <source>
        <dbReference type="EMBL" id="MDT0414753.1"/>
    </source>
</evidence>
<feature type="site" description="Important for catalytic activity, responsible for pKa modulation of the active site Glu and correct orientation of both the proton donor and substrate" evidence="5">
    <location>
        <position position="180"/>
    </location>
</feature>
<dbReference type="InterPro" id="IPR041542">
    <property type="entry name" value="GH43_C2"/>
</dbReference>
<sequence>MQRRPALLRPHLLLAALAALLLGVLPPAGRAHAAEAGVRYEAAPATYTNPVSGQAIDTFPDPAMIRGKDGYWYAYGTQNPVFQSKGETGERMLPILRSADLTHWTYAGEVFTPADQPAWHGGSRLWAPDIRYTDGQYTLYYSVPDRNTVGVATAPTPTGPWTDRGAVLPSPSGCASGNIDQAQFTDVGGQPYLYWGSYDTICVARLNGDRTRVEGQVTEVAQGRRVEGGFVVRREGWYYLFYSDAGCCDGGASGYQVKVGRSQSPTGPFSDDQGVPLMAASSKGTVVVGGDGRWIGAGHNALQTDLSGQDWLVYHAIPAADPDLARVPGIDRTLSRRPLLIDRLDWIDGWPVVRAGAGPSHDARPAPVTAWDTGSTFASGGLDGWQARGADTGAWAPGSDRDAGGLVSRTGAGREAGYLVSPGSAPARVRAEADLRVTAAGGSAGLVLAHQDAGDQIVAWLDRPTNSLVTDVLVNGRSAGRWSTPLPSGFQWGAWRNVAAELRGTRLTVEVSADRLHDAVATQTRTVPDSAVRAGHVGIAARGAGAQADNVGGARLYTPVPERVPDPRTGPQLGLYGDEFDGPAPNAGWSWVRGPATGAGTSGGDFVLPTQNDELNLGTNTASVLNRPAPSGDFVVETKLSITNGPGNQQAGLVLYGDDDRYVKLVHAVLPVSHKDGQVTHVTEFAREGALPAARPPAANAYGPMFGGAPGATVWLRLARHVDTARDLHEVRAASSTDGTHWTWTGTWTLPDASAPLRIGLVALNTAGATARFGYVRTYAG</sequence>
<evidence type="ECO:0000256" key="5">
    <source>
        <dbReference type="PIRSR" id="PIRSR606710-2"/>
    </source>
</evidence>